<dbReference type="InterPro" id="IPR034746">
    <property type="entry name" value="POTRA"/>
</dbReference>
<evidence type="ECO:0000313" key="11">
    <source>
        <dbReference type="Proteomes" id="UP000677016"/>
    </source>
</evidence>
<name>A0A941DBJ6_9MICO</name>
<sequence>MSPTATRASGVSATSASRFRDRALARRRRPWLRALGAVLTTALLAGAGWVVGWTDVLGVHDVRVSGVSGAEREAVRELVTVPEGTPLVRVDPAAVESDVRERVTVAEVSVRRSWPRALSVEVVPRTAAIVVKNPRGRLQVVDATGVAFGTVRKAPEGVPVVTATGSAAMTPEALTTALTLLRELPEDLAGSVSAVTVSSANLATFTLQDRKVVWGGADEPRLKIRVLRSLLTTKASTIDVSAPMTPVTR</sequence>
<dbReference type="PANTHER" id="PTHR37820:SF1">
    <property type="entry name" value="CELL DIVISION PROTEIN FTSQ"/>
    <property type="match status" value="1"/>
</dbReference>
<organism evidence="10 11">
    <name type="scientific">Phycicoccus avicenniae</name>
    <dbReference type="NCBI Taxonomy" id="2828860"/>
    <lineage>
        <taxon>Bacteria</taxon>
        <taxon>Bacillati</taxon>
        <taxon>Actinomycetota</taxon>
        <taxon>Actinomycetes</taxon>
        <taxon>Micrococcales</taxon>
        <taxon>Intrasporangiaceae</taxon>
        <taxon>Phycicoccus</taxon>
    </lineage>
</organism>
<dbReference type="RefSeq" id="WP_211603942.1">
    <property type="nucleotide sequence ID" value="NZ_JAGSNF010000020.1"/>
</dbReference>
<comment type="caution">
    <text evidence="10">The sequence shown here is derived from an EMBL/GenBank/DDBJ whole genome shotgun (WGS) entry which is preliminary data.</text>
</comment>
<dbReference type="InterPro" id="IPR013685">
    <property type="entry name" value="POTRA_FtsQ_type"/>
</dbReference>
<keyword evidence="2" id="KW-1003">Cell membrane</keyword>
<comment type="subcellular location">
    <subcellularLocation>
        <location evidence="1">Membrane</location>
    </subcellularLocation>
</comment>
<evidence type="ECO:0000313" key="10">
    <source>
        <dbReference type="EMBL" id="MBR7744420.1"/>
    </source>
</evidence>
<keyword evidence="3" id="KW-0132">Cell division</keyword>
<dbReference type="PANTHER" id="PTHR37820">
    <property type="entry name" value="CELL DIVISION PROTEIN DIVIB"/>
    <property type="match status" value="1"/>
</dbReference>
<evidence type="ECO:0000256" key="8">
    <source>
        <dbReference type="SAM" id="Phobius"/>
    </source>
</evidence>
<feature type="domain" description="POTRA" evidence="9">
    <location>
        <begin position="57"/>
        <end position="125"/>
    </location>
</feature>
<gene>
    <name evidence="10" type="ORF">KC207_14085</name>
</gene>
<dbReference type="GO" id="GO:0005886">
    <property type="term" value="C:plasma membrane"/>
    <property type="evidence" value="ECO:0007669"/>
    <property type="project" value="TreeGrafter"/>
</dbReference>
<keyword evidence="6 8" id="KW-0472">Membrane</keyword>
<keyword evidence="4 8" id="KW-0812">Transmembrane</keyword>
<feature type="transmembrane region" description="Helical" evidence="8">
    <location>
        <begin position="31"/>
        <end position="53"/>
    </location>
</feature>
<evidence type="ECO:0000256" key="6">
    <source>
        <dbReference type="ARBA" id="ARBA00023136"/>
    </source>
</evidence>
<reference evidence="10" key="1">
    <citation type="submission" date="2021-04" db="EMBL/GenBank/DDBJ databases">
        <title>Phycicoccus avicenniae sp. nov., a novel endophytic actinomycetes isolated from branch of Avicennia mariana.</title>
        <authorList>
            <person name="Tuo L."/>
        </authorList>
    </citation>
    <scope>NUCLEOTIDE SEQUENCE</scope>
    <source>
        <strain evidence="10">BSK3Z-2</strain>
    </source>
</reference>
<dbReference type="Gene3D" id="3.10.20.310">
    <property type="entry name" value="membrane protein fhac"/>
    <property type="match status" value="1"/>
</dbReference>
<accession>A0A941DBJ6</accession>
<proteinExistence type="predicted"/>
<dbReference type="PROSITE" id="PS51779">
    <property type="entry name" value="POTRA"/>
    <property type="match status" value="1"/>
</dbReference>
<keyword evidence="5 8" id="KW-1133">Transmembrane helix</keyword>
<keyword evidence="7" id="KW-0131">Cell cycle</keyword>
<evidence type="ECO:0000256" key="5">
    <source>
        <dbReference type="ARBA" id="ARBA00022989"/>
    </source>
</evidence>
<evidence type="ECO:0000256" key="3">
    <source>
        <dbReference type="ARBA" id="ARBA00022618"/>
    </source>
</evidence>
<dbReference type="Pfam" id="PF08478">
    <property type="entry name" value="POTRA_1"/>
    <property type="match status" value="1"/>
</dbReference>
<dbReference type="AlphaFoldDB" id="A0A941DBJ6"/>
<dbReference type="InterPro" id="IPR050487">
    <property type="entry name" value="FtsQ_DivIB"/>
</dbReference>
<keyword evidence="11" id="KW-1185">Reference proteome</keyword>
<protein>
    <submittedName>
        <fullName evidence="10">FtsQ-type POTRA domain-containing protein</fullName>
    </submittedName>
</protein>
<dbReference type="GO" id="GO:0051301">
    <property type="term" value="P:cell division"/>
    <property type="evidence" value="ECO:0007669"/>
    <property type="project" value="UniProtKB-KW"/>
</dbReference>
<evidence type="ECO:0000256" key="7">
    <source>
        <dbReference type="ARBA" id="ARBA00023306"/>
    </source>
</evidence>
<dbReference type="Proteomes" id="UP000677016">
    <property type="component" value="Unassembled WGS sequence"/>
</dbReference>
<evidence type="ECO:0000259" key="9">
    <source>
        <dbReference type="PROSITE" id="PS51779"/>
    </source>
</evidence>
<evidence type="ECO:0000256" key="1">
    <source>
        <dbReference type="ARBA" id="ARBA00004370"/>
    </source>
</evidence>
<evidence type="ECO:0000256" key="4">
    <source>
        <dbReference type="ARBA" id="ARBA00022692"/>
    </source>
</evidence>
<evidence type="ECO:0000256" key="2">
    <source>
        <dbReference type="ARBA" id="ARBA00022475"/>
    </source>
</evidence>
<dbReference type="EMBL" id="JAGSNF010000020">
    <property type="protein sequence ID" value="MBR7744420.1"/>
    <property type="molecule type" value="Genomic_DNA"/>
</dbReference>